<gene>
    <name evidence="1" type="ORF">SAMN02745129_1961</name>
</gene>
<protein>
    <submittedName>
        <fullName evidence="1">Uncharacterized conserved protein YdgA, DUF945 family</fullName>
    </submittedName>
</protein>
<dbReference type="EMBL" id="FQXG01000002">
    <property type="protein sequence ID" value="SHH36505.1"/>
    <property type="molecule type" value="Genomic_DNA"/>
</dbReference>
<dbReference type="STRING" id="299255.SAMN02745129_1961"/>
<evidence type="ECO:0000313" key="1">
    <source>
        <dbReference type="EMBL" id="SHH36505.1"/>
    </source>
</evidence>
<proteinExistence type="predicted"/>
<reference evidence="1 2" key="1">
    <citation type="submission" date="2016-11" db="EMBL/GenBank/DDBJ databases">
        <authorList>
            <person name="Jaros S."/>
            <person name="Januszkiewicz K."/>
            <person name="Wedrychowicz H."/>
        </authorList>
    </citation>
    <scope>NUCLEOTIDE SEQUENCE [LARGE SCALE GENOMIC DNA]</scope>
    <source>
        <strain evidence="1 2">DSM 16917</strain>
    </source>
</reference>
<dbReference type="Pfam" id="PF06097">
    <property type="entry name" value="DUF945"/>
    <property type="match status" value="1"/>
</dbReference>
<sequence length="424" mass="46846">MMNKGFLAAALATVVAIPAASWYTGQQYQKIVEQQMALASEMPNVEVTLEVMDDSLFGRTERYLYLMDDPSLEIALEFAATQTLSFWPLFLRGEVALDFEHGTLAEFAQQLETLPQMRGGWSAFIPGGKAKVDLQLDAMALTLPDGEAHLALSPIHYRGDFALDLSTSYGELSLASLTFRVPDNDGELLITDLHFSGDAVMTDGIAEMQSMAFQLGEFRFDDGHDVSLVMTALTMSGETQEQESTLDLVSLWSVQELQFASALDGSKTGLSNLRFDTVFKGLDKAAYRRLQQLEQSDPIQMEHELIEALDALLAAGIQWQLSDVSADLDVMMPGQTLKGQFQTQGQLSMAPTSIQQLIGPMAIAQFSAQLDINFSESLFAQHPLAPVLEQLTETGMFTLEQERFRTELQFEQGMIQLNGQPLPM</sequence>
<name>A0A1M5SDI7_9GAMM</name>
<accession>A0A1M5SDI7</accession>
<dbReference type="Proteomes" id="UP000184268">
    <property type="component" value="Unassembled WGS sequence"/>
</dbReference>
<organism evidence="1 2">
    <name type="scientific">Ferrimonas marina</name>
    <dbReference type="NCBI Taxonomy" id="299255"/>
    <lineage>
        <taxon>Bacteria</taxon>
        <taxon>Pseudomonadati</taxon>
        <taxon>Pseudomonadota</taxon>
        <taxon>Gammaproteobacteria</taxon>
        <taxon>Alteromonadales</taxon>
        <taxon>Ferrimonadaceae</taxon>
        <taxon>Ferrimonas</taxon>
    </lineage>
</organism>
<dbReference type="InterPro" id="IPR010352">
    <property type="entry name" value="DUF945"/>
</dbReference>
<keyword evidence="2" id="KW-1185">Reference proteome</keyword>
<evidence type="ECO:0000313" key="2">
    <source>
        <dbReference type="Proteomes" id="UP000184268"/>
    </source>
</evidence>
<dbReference type="AlphaFoldDB" id="A0A1M5SDI7"/>